<dbReference type="PANTHER" id="PTHR46168">
    <property type="entry name" value="ARMADILLO REPEAT ONLY 4"/>
    <property type="match status" value="1"/>
</dbReference>
<protein>
    <submittedName>
        <fullName evidence="1">Uncharacterized protein</fullName>
    </submittedName>
</protein>
<dbReference type="InterPro" id="IPR016024">
    <property type="entry name" value="ARM-type_fold"/>
</dbReference>
<reference evidence="1 2" key="1">
    <citation type="submission" date="2020-08" db="EMBL/GenBank/DDBJ databases">
        <title>Plant Genome Project.</title>
        <authorList>
            <person name="Zhang R.-G."/>
        </authorList>
    </citation>
    <scope>NUCLEOTIDE SEQUENCE [LARGE SCALE GENOMIC DNA]</scope>
    <source>
        <tissue evidence="1">Rhizome</tissue>
    </source>
</reference>
<dbReference type="Proteomes" id="UP000734854">
    <property type="component" value="Unassembled WGS sequence"/>
</dbReference>
<dbReference type="InterPro" id="IPR011989">
    <property type="entry name" value="ARM-like"/>
</dbReference>
<evidence type="ECO:0000313" key="1">
    <source>
        <dbReference type="EMBL" id="KAG6470762.1"/>
    </source>
</evidence>
<dbReference type="Gene3D" id="1.25.10.10">
    <property type="entry name" value="Leucine-rich Repeat Variant"/>
    <property type="match status" value="1"/>
</dbReference>
<gene>
    <name evidence="1" type="ORF">ZIOFF_071839</name>
</gene>
<proteinExistence type="predicted"/>
<dbReference type="PANTHER" id="PTHR46168:SF9">
    <property type="entry name" value="ARMADILLO REPEAT ONLY 2"/>
    <property type="match status" value="1"/>
</dbReference>
<accession>A0A8J5EBQ9</accession>
<dbReference type="EMBL" id="JACMSC010000021">
    <property type="protein sequence ID" value="KAG6470762.1"/>
    <property type="molecule type" value="Genomic_DNA"/>
</dbReference>
<evidence type="ECO:0000313" key="2">
    <source>
        <dbReference type="Proteomes" id="UP000734854"/>
    </source>
</evidence>
<dbReference type="AlphaFoldDB" id="A0A8J5EBQ9"/>
<comment type="caution">
    <text evidence="1">The sequence shown here is derived from an EMBL/GenBank/DDBJ whole genome shotgun (WGS) entry which is preliminary data.</text>
</comment>
<name>A0A8J5EBQ9_ZINOF</name>
<dbReference type="SUPFAM" id="SSF48371">
    <property type="entry name" value="ARM repeat"/>
    <property type="match status" value="1"/>
</dbReference>
<sequence>MEDPSTTAYLKTMATKALWQLTKGNTNICKSITKSQALLCFIMLLEKGTGEVRYNSTMALMEIACVAEHNADLRQSAFKPNSLASRAFIEQFLQIVERGSSPTYSLLVS</sequence>
<keyword evidence="2" id="KW-1185">Reference proteome</keyword>
<organism evidence="1 2">
    <name type="scientific">Zingiber officinale</name>
    <name type="common">Ginger</name>
    <name type="synonym">Amomum zingiber</name>
    <dbReference type="NCBI Taxonomy" id="94328"/>
    <lineage>
        <taxon>Eukaryota</taxon>
        <taxon>Viridiplantae</taxon>
        <taxon>Streptophyta</taxon>
        <taxon>Embryophyta</taxon>
        <taxon>Tracheophyta</taxon>
        <taxon>Spermatophyta</taxon>
        <taxon>Magnoliopsida</taxon>
        <taxon>Liliopsida</taxon>
        <taxon>Zingiberales</taxon>
        <taxon>Zingiberaceae</taxon>
        <taxon>Zingiber</taxon>
    </lineage>
</organism>